<dbReference type="GO" id="GO:0035198">
    <property type="term" value="F:miRNA binding"/>
    <property type="evidence" value="ECO:0007669"/>
    <property type="project" value="InterPro"/>
</dbReference>
<dbReference type="InterPro" id="IPR036236">
    <property type="entry name" value="Znf_C2H2_sf"/>
</dbReference>
<evidence type="ECO:0000313" key="12">
    <source>
        <dbReference type="Proteomes" id="UP000233556"/>
    </source>
</evidence>
<keyword evidence="2" id="KW-0597">Phosphoprotein</keyword>
<comment type="subcellular location">
    <subcellularLocation>
        <location evidence="1">Nucleus</location>
    </subcellularLocation>
</comment>
<dbReference type="InterPro" id="IPR011990">
    <property type="entry name" value="TPR-like_helical_dom_sf"/>
</dbReference>
<dbReference type="PROSITE" id="PS50103">
    <property type="entry name" value="ZF_C3H1"/>
    <property type="match status" value="3"/>
</dbReference>
<dbReference type="GO" id="GO:0005634">
    <property type="term" value="C:nucleus"/>
    <property type="evidence" value="ECO:0007669"/>
    <property type="project" value="UniProtKB-SubCell"/>
</dbReference>
<dbReference type="PANTHER" id="PTHR14928:SF13">
    <property type="entry name" value="ZINC FINGER CCCH DOMAIN-CONTAINING PROTEIN 7A"/>
    <property type="match status" value="1"/>
</dbReference>
<protein>
    <submittedName>
        <fullName evidence="11">Zinc finger ccch domain-containing protein 7a</fullName>
    </submittedName>
</protein>
<dbReference type="AlphaFoldDB" id="A0A2I0TQS8"/>
<keyword evidence="7" id="KW-0539">Nucleus</keyword>
<evidence type="ECO:0000256" key="3">
    <source>
        <dbReference type="ARBA" id="ARBA00022723"/>
    </source>
</evidence>
<evidence type="ECO:0000256" key="6">
    <source>
        <dbReference type="ARBA" id="ARBA00022833"/>
    </source>
</evidence>
<evidence type="ECO:0000256" key="4">
    <source>
        <dbReference type="ARBA" id="ARBA00022737"/>
    </source>
</evidence>
<keyword evidence="12" id="KW-1185">Reference proteome</keyword>
<dbReference type="Proteomes" id="UP000233556">
    <property type="component" value="Unassembled WGS sequence"/>
</dbReference>
<keyword evidence="6 8" id="KW-0862">Zinc</keyword>
<dbReference type="GO" id="GO:0008270">
    <property type="term" value="F:zinc ion binding"/>
    <property type="evidence" value="ECO:0007669"/>
    <property type="project" value="UniProtKB-KW"/>
</dbReference>
<dbReference type="GO" id="GO:0010608">
    <property type="term" value="P:post-transcriptional regulation of gene expression"/>
    <property type="evidence" value="ECO:0007669"/>
    <property type="project" value="UniProtKB-ARBA"/>
</dbReference>
<dbReference type="OrthoDB" id="433738at2759"/>
<evidence type="ECO:0000256" key="9">
    <source>
        <dbReference type="SAM" id="MobiDB-lite"/>
    </source>
</evidence>
<feature type="domain" description="C3H1-type" evidence="10">
    <location>
        <begin position="977"/>
        <end position="999"/>
    </location>
</feature>
<organism evidence="11 12">
    <name type="scientific">Limosa lapponica baueri</name>
    <dbReference type="NCBI Taxonomy" id="1758121"/>
    <lineage>
        <taxon>Eukaryota</taxon>
        <taxon>Metazoa</taxon>
        <taxon>Chordata</taxon>
        <taxon>Craniata</taxon>
        <taxon>Vertebrata</taxon>
        <taxon>Euteleostomi</taxon>
        <taxon>Archelosauria</taxon>
        <taxon>Archosauria</taxon>
        <taxon>Dinosauria</taxon>
        <taxon>Saurischia</taxon>
        <taxon>Theropoda</taxon>
        <taxon>Coelurosauria</taxon>
        <taxon>Aves</taxon>
        <taxon>Neognathae</taxon>
        <taxon>Neoaves</taxon>
        <taxon>Charadriiformes</taxon>
        <taxon>Scolopacidae</taxon>
        <taxon>Limosa</taxon>
    </lineage>
</organism>
<dbReference type="SMART" id="SM00356">
    <property type="entry name" value="ZnF_C3H1"/>
    <property type="match status" value="3"/>
</dbReference>
<evidence type="ECO:0000313" key="11">
    <source>
        <dbReference type="EMBL" id="PKU36150.1"/>
    </source>
</evidence>
<feature type="domain" description="C3H1-type" evidence="10">
    <location>
        <begin position="840"/>
        <end position="868"/>
    </location>
</feature>
<feature type="domain" description="C3H1-type" evidence="10">
    <location>
        <begin position="705"/>
        <end position="727"/>
    </location>
</feature>
<dbReference type="SUPFAM" id="SSF48452">
    <property type="entry name" value="TPR-like"/>
    <property type="match status" value="1"/>
</dbReference>
<dbReference type="FunFam" id="1.25.40.10:FF:000070">
    <property type="entry name" value="zinc finger CCCH domain-containing protein 7B"/>
    <property type="match status" value="1"/>
</dbReference>
<dbReference type="Gene3D" id="4.10.1000.10">
    <property type="entry name" value="Zinc finger, CCCH-type"/>
    <property type="match status" value="1"/>
</dbReference>
<dbReference type="SUPFAM" id="SSF57667">
    <property type="entry name" value="beta-beta-alpha zinc fingers"/>
    <property type="match status" value="1"/>
</dbReference>
<dbReference type="SMART" id="SM00028">
    <property type="entry name" value="TPR"/>
    <property type="match status" value="3"/>
</dbReference>
<accession>A0A2I0TQS8</accession>
<dbReference type="GO" id="GO:0035196">
    <property type="term" value="P:miRNA processing"/>
    <property type="evidence" value="ECO:0007669"/>
    <property type="project" value="UniProtKB-ARBA"/>
</dbReference>
<dbReference type="PANTHER" id="PTHR14928">
    <property type="entry name" value="MICRO-RNA BINDING ZINC FINGER CCCH DOMAIN-CONTAINING PROTEIN 7"/>
    <property type="match status" value="1"/>
</dbReference>
<keyword evidence="4" id="KW-0677">Repeat</keyword>
<reference evidence="12" key="1">
    <citation type="submission" date="2017-11" db="EMBL/GenBank/DDBJ databases">
        <authorList>
            <person name="Lima N.C."/>
            <person name="Parody-Merino A.M."/>
            <person name="Battley P.F."/>
            <person name="Fidler A.E."/>
            <person name="Prosdocimi F."/>
        </authorList>
    </citation>
    <scope>NUCLEOTIDE SEQUENCE [LARGE SCALE GENOMIC DNA]</scope>
</reference>
<dbReference type="InterPro" id="IPR000571">
    <property type="entry name" value="Znf_CCCH"/>
</dbReference>
<feature type="zinc finger region" description="C3H1-type" evidence="8">
    <location>
        <begin position="840"/>
        <end position="868"/>
    </location>
</feature>
<dbReference type="Pfam" id="PF00642">
    <property type="entry name" value="zf-CCCH"/>
    <property type="match status" value="1"/>
</dbReference>
<reference evidence="12" key="2">
    <citation type="submission" date="2017-12" db="EMBL/GenBank/DDBJ databases">
        <title>Genome sequence of the Bar-tailed Godwit (Limosa lapponica baueri).</title>
        <authorList>
            <person name="Lima N.C.B."/>
            <person name="Parody-Merino A.M."/>
            <person name="Battley P.F."/>
            <person name="Fidler A.E."/>
            <person name="Prosdocimi F."/>
        </authorList>
    </citation>
    <scope>NUCLEOTIDE SEQUENCE [LARGE SCALE GENOMIC DNA]</scope>
</reference>
<gene>
    <name evidence="11" type="ORF">llap_13545</name>
</gene>
<evidence type="ECO:0000256" key="2">
    <source>
        <dbReference type="ARBA" id="ARBA00022553"/>
    </source>
</evidence>
<feature type="zinc finger region" description="C3H1-type" evidence="8">
    <location>
        <begin position="705"/>
        <end position="727"/>
    </location>
</feature>
<keyword evidence="3 8" id="KW-0479">Metal-binding</keyword>
<dbReference type="EMBL" id="KZ507834">
    <property type="protein sequence ID" value="PKU36150.1"/>
    <property type="molecule type" value="Genomic_DNA"/>
</dbReference>
<feature type="zinc finger region" description="C3H1-type" evidence="8">
    <location>
        <begin position="977"/>
        <end position="999"/>
    </location>
</feature>
<proteinExistence type="predicted"/>
<feature type="compositionally biased region" description="Low complexity" evidence="9">
    <location>
        <begin position="235"/>
        <end position="254"/>
    </location>
</feature>
<dbReference type="InterPro" id="IPR019734">
    <property type="entry name" value="TPR_rpt"/>
</dbReference>
<evidence type="ECO:0000256" key="5">
    <source>
        <dbReference type="ARBA" id="ARBA00022771"/>
    </source>
</evidence>
<name>A0A2I0TQS8_LIMLA</name>
<keyword evidence="5 8" id="KW-0863">Zinc-finger</keyword>
<evidence type="ECO:0000256" key="8">
    <source>
        <dbReference type="PROSITE-ProRule" id="PRU00723"/>
    </source>
</evidence>
<dbReference type="SUPFAM" id="SSF90229">
    <property type="entry name" value="CCCH zinc finger"/>
    <property type="match status" value="2"/>
</dbReference>
<feature type="region of interest" description="Disordered" evidence="9">
    <location>
        <begin position="232"/>
        <end position="258"/>
    </location>
</feature>
<evidence type="ECO:0000256" key="7">
    <source>
        <dbReference type="ARBA" id="ARBA00023242"/>
    </source>
</evidence>
<dbReference type="Gene3D" id="3.30.160.60">
    <property type="entry name" value="Classic Zinc Finger"/>
    <property type="match status" value="1"/>
</dbReference>
<evidence type="ECO:0000259" key="10">
    <source>
        <dbReference type="PROSITE" id="PS50103"/>
    </source>
</evidence>
<dbReference type="InterPro" id="IPR036855">
    <property type="entry name" value="Znf_CCCH_sf"/>
</dbReference>
<sequence>MGQGCVTIGLTLKDLKWCRLHVVIEDALESHLSFFLFEEWHIRKVDVQDNMSDVSEERSTRQQDIKKGLQFIESTLPYPGTQEQYELFIRELVRNLFNEGNDVYREGDWRGSLSHYTEAINIADYANSEEIHVSDDILEKLHVNRIACFSNMGLHEKVLEDCEIALRLNENNFRALYRKAKALNELGRYKMAYDAVAKCSLAVPQDESVIKLTQELAQKLGLKIRKAYVRAKPPSSNSVSSDVSTQNSSSSSSVEDIELDLSDQKQEMVSAASSSNFVSEVSKVSSVPVPSLSSVMPLQVEKVSLPSAVLANGGNVSFSMPEACLDCGDGDIIIGEELDELLDSVPDPEESVMQTTGARGPIPAGSVAPSVPFSASLLGTLPVSAGFVPSPSLSEIFSQPLASSLENFCSPLSTFSISDPKRVVLLAVDFVGKGGMTDCSVMSQDGVIISLASAAVLLVYLINGPSSLFGSENYMGIAGQTRNDFSNVFSSATANTPVSSALAGRNPLEGTHELRQACQLCFVKKGPKLLDYAYHPNLEHKCKKDILIGRIKNSEDKSWKKIRPRPTKTQYVGPYYICKDVAAEEECRYPGHCTFAYCQEEIDVWTLERKGAFSREALFGGNGKINLTVSRLLQEHHGLFMFLCEKCFDHKPRIISKRNKDNSSSCSHPAMHDFEDNKCLVHILRETMVKYSKIRPFQVRCQLDLCRHEVHYGCLREDKCFYAHSLVELKVWIMQKETGISHDTIVQESKKYWQNMEASAHGSQILGNQMKYGSLNLKMKFVCGQCWRNGQVNEPDRNKKYCSAKARHPWTKDRRVVLVMSNERKKWMTIRPLPAKKQVPLQFDLCNHIASGKKCQYDGNCSFAHSPEEREMWTYMKENSIQDLEQLYDIWLKSQKPEKGDDAAAQANKENGKQIHMPTDYAEVTVDFHCWMCGKNCNSEKQWQGHISSEKHKEKVFHTEDDQNCWQYRFPTGYFSICDRYMAGTCTEGNNCKFAHGNAELREWEERRQVLRMKLSKARKDHLIAPSDNDFGKYSFLFKDLN</sequence>
<dbReference type="InterPro" id="IPR039691">
    <property type="entry name" value="ZC3H7A/B"/>
</dbReference>
<dbReference type="Gene3D" id="1.25.40.10">
    <property type="entry name" value="Tetratricopeptide repeat domain"/>
    <property type="match status" value="1"/>
</dbReference>
<evidence type="ECO:0000256" key="1">
    <source>
        <dbReference type="ARBA" id="ARBA00004123"/>
    </source>
</evidence>